<proteinExistence type="predicted"/>
<feature type="region of interest" description="Disordered" evidence="5">
    <location>
        <begin position="411"/>
        <end position="450"/>
    </location>
</feature>
<dbReference type="Proteomes" id="UP001444661">
    <property type="component" value="Unassembled WGS sequence"/>
</dbReference>
<keyword evidence="4 6" id="KW-0472">Membrane</keyword>
<feature type="compositionally biased region" description="Basic and acidic residues" evidence="5">
    <location>
        <begin position="417"/>
        <end position="428"/>
    </location>
</feature>
<reference evidence="8 9" key="1">
    <citation type="submission" date="2023-01" db="EMBL/GenBank/DDBJ databases">
        <title>Analysis of 21 Apiospora genomes using comparative genomics revels a genus with tremendous synthesis potential of carbohydrate active enzymes and secondary metabolites.</title>
        <authorList>
            <person name="Sorensen T."/>
        </authorList>
    </citation>
    <scope>NUCLEOTIDE SEQUENCE [LARGE SCALE GENOMIC DNA]</scope>
    <source>
        <strain evidence="8 9">CBS 33761</strain>
    </source>
</reference>
<feature type="domain" description="EamA" evidence="7">
    <location>
        <begin position="67"/>
        <end position="205"/>
    </location>
</feature>
<feature type="transmembrane region" description="Helical" evidence="6">
    <location>
        <begin position="137"/>
        <end position="158"/>
    </location>
</feature>
<evidence type="ECO:0000256" key="1">
    <source>
        <dbReference type="ARBA" id="ARBA00004141"/>
    </source>
</evidence>
<accession>A0ABR1RMM9</accession>
<feature type="transmembrane region" description="Helical" evidence="6">
    <location>
        <begin position="312"/>
        <end position="333"/>
    </location>
</feature>
<evidence type="ECO:0000256" key="3">
    <source>
        <dbReference type="ARBA" id="ARBA00022989"/>
    </source>
</evidence>
<feature type="transmembrane region" description="Helical" evidence="6">
    <location>
        <begin position="97"/>
        <end position="117"/>
    </location>
</feature>
<keyword evidence="3 6" id="KW-1133">Transmembrane helix</keyword>
<feature type="transmembrane region" description="Helical" evidence="6">
    <location>
        <begin position="387"/>
        <end position="405"/>
    </location>
</feature>
<protein>
    <recommendedName>
        <fullName evidence="7">EamA domain-containing protein</fullName>
    </recommendedName>
</protein>
<evidence type="ECO:0000313" key="9">
    <source>
        <dbReference type="Proteomes" id="UP001444661"/>
    </source>
</evidence>
<evidence type="ECO:0000259" key="7">
    <source>
        <dbReference type="Pfam" id="PF00892"/>
    </source>
</evidence>
<feature type="transmembrane region" description="Helical" evidence="6">
    <location>
        <begin position="194"/>
        <end position="211"/>
    </location>
</feature>
<keyword evidence="2 6" id="KW-0812">Transmembrane</keyword>
<gene>
    <name evidence="8" type="ORF">PG993_014331</name>
</gene>
<feature type="transmembrane region" description="Helical" evidence="6">
    <location>
        <begin position="282"/>
        <end position="300"/>
    </location>
</feature>
<evidence type="ECO:0000256" key="6">
    <source>
        <dbReference type="SAM" id="Phobius"/>
    </source>
</evidence>
<dbReference type="PANTHER" id="PTHR22911:SF6">
    <property type="entry name" value="SOLUTE CARRIER FAMILY 35 MEMBER G1"/>
    <property type="match status" value="1"/>
</dbReference>
<evidence type="ECO:0000313" key="8">
    <source>
        <dbReference type="EMBL" id="KAK8016142.1"/>
    </source>
</evidence>
<comment type="caution">
    <text evidence="8">The sequence shown here is derived from an EMBL/GenBank/DDBJ whole genome shotgun (WGS) entry which is preliminary data.</text>
</comment>
<dbReference type="InterPro" id="IPR037185">
    <property type="entry name" value="EmrE-like"/>
</dbReference>
<feature type="transmembrane region" description="Helical" evidence="6">
    <location>
        <begin position="164"/>
        <end position="182"/>
    </location>
</feature>
<feature type="compositionally biased region" description="Basic and acidic residues" evidence="5">
    <location>
        <begin position="29"/>
        <end position="39"/>
    </location>
</feature>
<feature type="transmembrane region" description="Helical" evidence="6">
    <location>
        <begin position="251"/>
        <end position="270"/>
    </location>
</feature>
<sequence>MSYGSTQGQAGVPAPTDAGLSPTAATGISHDDPDAHHNVPAEAEGPESTPEATTVWQKLRAFHERNFGLFLVFLAEIFASLMTMTTRLLETGFETKFHALQIIFVRMLATAILGSLYMWIKKVPDFPLGDRSVRGLLFLRGCAGFMGLFCSYYSLSYLNISDSTVISFLVPTVTAFICFIALREPFTINEASAGLIAFVGVLFIARPTFLFPPDEAEPTSTNALWLASETPKDGGSGFVPPVIATPEERSLAVLLGVLGTFGAAAAYSTIRVIGKRAHSLVSVNYFAVLATVGSCLIILVHPDLEFQLPENAMQWSLLVAIGVAGFLLQFLLTEGLQREKAGRATNLINLCYPPHHTDPFLSLLRQYTQLVFALILERIVWGTTPSGWSLIGAALIIGAALWVMLQKNHGPNPTAEAAKRQSESRAVDEESSLLGHSAEPGEDTAANTRR</sequence>
<dbReference type="Pfam" id="PF00892">
    <property type="entry name" value="EamA"/>
    <property type="match status" value="1"/>
</dbReference>
<comment type="subcellular location">
    <subcellularLocation>
        <location evidence="1">Membrane</location>
        <topology evidence="1">Multi-pass membrane protein</topology>
    </subcellularLocation>
</comment>
<evidence type="ECO:0000256" key="5">
    <source>
        <dbReference type="SAM" id="MobiDB-lite"/>
    </source>
</evidence>
<dbReference type="PANTHER" id="PTHR22911">
    <property type="entry name" value="ACYL-MALONYL CONDENSING ENZYME-RELATED"/>
    <property type="match status" value="1"/>
</dbReference>
<name>A0ABR1RMM9_9PEZI</name>
<dbReference type="EMBL" id="JAQQWK010000014">
    <property type="protein sequence ID" value="KAK8016142.1"/>
    <property type="molecule type" value="Genomic_DNA"/>
</dbReference>
<evidence type="ECO:0000256" key="2">
    <source>
        <dbReference type="ARBA" id="ARBA00022692"/>
    </source>
</evidence>
<feature type="region of interest" description="Disordered" evidence="5">
    <location>
        <begin position="1"/>
        <end position="50"/>
    </location>
</feature>
<keyword evidence="9" id="KW-1185">Reference proteome</keyword>
<dbReference type="InterPro" id="IPR000620">
    <property type="entry name" value="EamA_dom"/>
</dbReference>
<evidence type="ECO:0000256" key="4">
    <source>
        <dbReference type="ARBA" id="ARBA00023136"/>
    </source>
</evidence>
<organism evidence="8 9">
    <name type="scientific">Apiospora rasikravindrae</name>
    <dbReference type="NCBI Taxonomy" id="990691"/>
    <lineage>
        <taxon>Eukaryota</taxon>
        <taxon>Fungi</taxon>
        <taxon>Dikarya</taxon>
        <taxon>Ascomycota</taxon>
        <taxon>Pezizomycotina</taxon>
        <taxon>Sordariomycetes</taxon>
        <taxon>Xylariomycetidae</taxon>
        <taxon>Amphisphaeriales</taxon>
        <taxon>Apiosporaceae</taxon>
        <taxon>Apiospora</taxon>
    </lineage>
</organism>
<dbReference type="SUPFAM" id="SSF103481">
    <property type="entry name" value="Multidrug resistance efflux transporter EmrE"/>
    <property type="match status" value="2"/>
</dbReference>
<feature type="transmembrane region" description="Helical" evidence="6">
    <location>
        <begin position="67"/>
        <end position="85"/>
    </location>
</feature>